<dbReference type="GO" id="GO:0042795">
    <property type="term" value="P:snRNA transcription by RNA polymerase II"/>
    <property type="evidence" value="ECO:0007669"/>
    <property type="project" value="TreeGrafter"/>
</dbReference>
<evidence type="ECO:0000313" key="3">
    <source>
        <dbReference type="Proteomes" id="UP000823561"/>
    </source>
</evidence>
<dbReference type="PANTHER" id="PTHR15131:SF3">
    <property type="entry name" value="SNRNA-ACTIVATING PROTEIN COMPLEX SUBUNIT 1"/>
    <property type="match status" value="1"/>
</dbReference>
<dbReference type="PANTHER" id="PTHR15131">
    <property type="entry name" value="SMALL NUCLEAR RNA ACTIVATING COMPLEX, POLYPEPTIDE 1"/>
    <property type="match status" value="1"/>
</dbReference>
<accession>A0AAV6GPI6</accession>
<dbReference type="EMBL" id="JADWDJ010000008">
    <property type="protein sequence ID" value="KAG5276779.1"/>
    <property type="molecule type" value="Genomic_DNA"/>
</dbReference>
<evidence type="ECO:0000313" key="2">
    <source>
        <dbReference type="EMBL" id="KAG5276779.1"/>
    </source>
</evidence>
<dbReference type="GO" id="GO:0042796">
    <property type="term" value="P:snRNA transcription by RNA polymerase III"/>
    <property type="evidence" value="ECO:0007669"/>
    <property type="project" value="TreeGrafter"/>
</dbReference>
<dbReference type="GO" id="GO:0019185">
    <property type="term" value="C:snRNA-activating protein complex"/>
    <property type="evidence" value="ECO:0007669"/>
    <property type="project" value="TreeGrafter"/>
</dbReference>
<reference evidence="2" key="1">
    <citation type="submission" date="2020-10" db="EMBL/GenBank/DDBJ databases">
        <title>Chromosome-scale genome assembly of the Allis shad, Alosa alosa.</title>
        <authorList>
            <person name="Margot Z."/>
            <person name="Christophe K."/>
            <person name="Cabau C."/>
            <person name="Louis A."/>
            <person name="Berthelot C."/>
            <person name="Parey E."/>
            <person name="Roest Crollius H."/>
            <person name="Montfort J."/>
            <person name="Robinson-Rechavi M."/>
            <person name="Bucao C."/>
            <person name="Bouchez O."/>
            <person name="Gislard M."/>
            <person name="Lluch J."/>
            <person name="Milhes M."/>
            <person name="Lampietro C."/>
            <person name="Lopez Roques C."/>
            <person name="Donnadieu C."/>
            <person name="Braasch I."/>
            <person name="Desvignes T."/>
            <person name="Postlethwait J."/>
            <person name="Bobe J."/>
            <person name="Guiguen Y."/>
        </authorList>
    </citation>
    <scope>NUCLEOTIDE SEQUENCE</scope>
    <source>
        <strain evidence="2">M-15738</strain>
        <tissue evidence="2">Blood</tissue>
    </source>
</reference>
<name>A0AAV6GPI6_9TELE</name>
<dbReference type="GO" id="GO:0043565">
    <property type="term" value="F:sequence-specific DNA binding"/>
    <property type="evidence" value="ECO:0007669"/>
    <property type="project" value="TreeGrafter"/>
</dbReference>
<dbReference type="Pfam" id="PF09808">
    <property type="entry name" value="SNAPC1"/>
    <property type="match status" value="1"/>
</dbReference>
<evidence type="ECO:0008006" key="4">
    <source>
        <dbReference type="Google" id="ProtNLM"/>
    </source>
</evidence>
<sequence>MPEVKNNDHYLAPLKEDFEELLARFKQTESVRYEHFSAIWGDMNFSSINYGLPRAFDKRHFSRSALTAAYDYLLPPYNFQIRVGGLYLLYGLYNTQLAWPREKICVALKDWGDIQKFIQNAWEGQHLDVIYIYWKLMSSKAFLYSAMPVPLTFQKRCPISKQQEQELPTERPERVKTLFLSNTTREMKHIQDRYEKMKEALSLTSTVNATQRDVVKRIQDYAQSLEQGELSRNASKDCDDSAEVSEREESSKRALLLASIKSKSYGLLTQASKSRRHRQVECGATSPSPDPYAEFYANGKRRHLSLKRRTCRALGESPTKTEDDPKKHWLLSVAENDRGCWKRRSKRSRFKWN</sequence>
<dbReference type="Proteomes" id="UP000823561">
    <property type="component" value="Chromosome 8"/>
</dbReference>
<keyword evidence="3" id="KW-1185">Reference proteome</keyword>
<gene>
    <name evidence="2" type="ORF">AALO_G00109640</name>
</gene>
<feature type="region of interest" description="Disordered" evidence="1">
    <location>
        <begin position="229"/>
        <end position="250"/>
    </location>
</feature>
<evidence type="ECO:0000256" key="1">
    <source>
        <dbReference type="SAM" id="MobiDB-lite"/>
    </source>
</evidence>
<protein>
    <recommendedName>
        <fullName evidence="4">snRNA-activating protein complex subunit 1</fullName>
    </recommendedName>
</protein>
<dbReference type="AlphaFoldDB" id="A0AAV6GPI6"/>
<comment type="caution">
    <text evidence="2">The sequence shown here is derived from an EMBL/GenBank/DDBJ whole genome shotgun (WGS) entry which is preliminary data.</text>
</comment>
<dbReference type="InterPro" id="IPR019188">
    <property type="entry name" value="SNAPC1"/>
</dbReference>
<organism evidence="2 3">
    <name type="scientific">Alosa alosa</name>
    <name type="common">allis shad</name>
    <dbReference type="NCBI Taxonomy" id="278164"/>
    <lineage>
        <taxon>Eukaryota</taxon>
        <taxon>Metazoa</taxon>
        <taxon>Chordata</taxon>
        <taxon>Craniata</taxon>
        <taxon>Vertebrata</taxon>
        <taxon>Euteleostomi</taxon>
        <taxon>Actinopterygii</taxon>
        <taxon>Neopterygii</taxon>
        <taxon>Teleostei</taxon>
        <taxon>Clupei</taxon>
        <taxon>Clupeiformes</taxon>
        <taxon>Clupeoidei</taxon>
        <taxon>Clupeidae</taxon>
        <taxon>Alosa</taxon>
    </lineage>
</organism>
<proteinExistence type="predicted"/>
<feature type="region of interest" description="Disordered" evidence="1">
    <location>
        <begin position="270"/>
        <end position="293"/>
    </location>
</feature>
<feature type="compositionally biased region" description="Basic and acidic residues" evidence="1">
    <location>
        <begin position="234"/>
        <end position="250"/>
    </location>
</feature>